<dbReference type="EMBL" id="AAWS01000005">
    <property type="protein sequence ID" value="EAY30913.1"/>
    <property type="molecule type" value="Genomic_DNA"/>
</dbReference>
<dbReference type="eggNOG" id="COG1215">
    <property type="taxonomic scope" value="Bacteria"/>
</dbReference>
<reference evidence="6 7" key="1">
    <citation type="submission" date="2007-01" db="EMBL/GenBank/DDBJ databases">
        <authorList>
            <person name="Haygood M."/>
            <person name="Podell S."/>
            <person name="Anderson C."/>
            <person name="Hopkinson B."/>
            <person name="Roe K."/>
            <person name="Barbeau K."/>
            <person name="Gaasterland T."/>
            <person name="Ferriera S."/>
            <person name="Johnson J."/>
            <person name="Kravitz S."/>
            <person name="Beeson K."/>
            <person name="Sutton G."/>
            <person name="Rogers Y.-H."/>
            <person name="Friedman R."/>
            <person name="Frazier M."/>
            <person name="Venter J.C."/>
        </authorList>
    </citation>
    <scope>NUCLEOTIDE SEQUENCE [LARGE SCALE GENOMIC DNA]</scope>
    <source>
        <strain evidence="6 7">ATCC 23134</strain>
    </source>
</reference>
<dbReference type="RefSeq" id="WP_002694625.1">
    <property type="nucleotide sequence ID" value="NZ_AAWS01000005.1"/>
</dbReference>
<comment type="subcellular location">
    <subcellularLocation>
        <location evidence="1">Cell membrane</location>
    </subcellularLocation>
</comment>
<protein>
    <recommendedName>
        <fullName evidence="8">Glycosyltransferase 2-like domain-containing protein</fullName>
    </recommendedName>
</protein>
<keyword evidence="5" id="KW-0472">Membrane</keyword>
<evidence type="ECO:0000256" key="2">
    <source>
        <dbReference type="ARBA" id="ARBA00022475"/>
    </source>
</evidence>
<evidence type="ECO:0000256" key="3">
    <source>
        <dbReference type="ARBA" id="ARBA00022676"/>
    </source>
</evidence>
<dbReference type="OrthoDB" id="5391853at2"/>
<keyword evidence="3" id="KW-0328">Glycosyltransferase</keyword>
<evidence type="ECO:0000256" key="1">
    <source>
        <dbReference type="ARBA" id="ARBA00004236"/>
    </source>
</evidence>
<keyword evidence="2" id="KW-1003">Cell membrane</keyword>
<dbReference type="CDD" id="cd00761">
    <property type="entry name" value="Glyco_tranf_GTA_type"/>
    <property type="match status" value="1"/>
</dbReference>
<evidence type="ECO:0000256" key="4">
    <source>
        <dbReference type="ARBA" id="ARBA00022679"/>
    </source>
</evidence>
<evidence type="ECO:0000313" key="7">
    <source>
        <dbReference type="Proteomes" id="UP000004095"/>
    </source>
</evidence>
<gene>
    <name evidence="6" type="ORF">M23134_01237</name>
</gene>
<evidence type="ECO:0008006" key="8">
    <source>
        <dbReference type="Google" id="ProtNLM"/>
    </source>
</evidence>
<name>A1ZFY9_MICM2</name>
<proteinExistence type="predicted"/>
<comment type="caution">
    <text evidence="6">The sequence shown here is derived from an EMBL/GenBank/DDBJ whole genome shotgun (WGS) entry which is preliminary data.</text>
</comment>
<dbReference type="PANTHER" id="PTHR43646">
    <property type="entry name" value="GLYCOSYLTRANSFERASE"/>
    <property type="match status" value="1"/>
</dbReference>
<keyword evidence="7" id="KW-1185">Reference proteome</keyword>
<dbReference type="InterPro" id="IPR029044">
    <property type="entry name" value="Nucleotide-diphossugar_trans"/>
</dbReference>
<keyword evidence="4" id="KW-0808">Transferase</keyword>
<dbReference type="Gene3D" id="3.90.550.10">
    <property type="entry name" value="Spore Coat Polysaccharide Biosynthesis Protein SpsA, Chain A"/>
    <property type="match status" value="1"/>
</dbReference>
<dbReference type="Proteomes" id="UP000004095">
    <property type="component" value="Unassembled WGS sequence"/>
</dbReference>
<evidence type="ECO:0000256" key="5">
    <source>
        <dbReference type="ARBA" id="ARBA00023136"/>
    </source>
</evidence>
<dbReference type="AlphaFoldDB" id="A1ZFY9"/>
<dbReference type="GO" id="GO:0005886">
    <property type="term" value="C:plasma membrane"/>
    <property type="evidence" value="ECO:0007669"/>
    <property type="project" value="UniProtKB-SubCell"/>
</dbReference>
<accession>A1ZFY9</accession>
<organism evidence="6 7">
    <name type="scientific">Microscilla marina ATCC 23134</name>
    <dbReference type="NCBI Taxonomy" id="313606"/>
    <lineage>
        <taxon>Bacteria</taxon>
        <taxon>Pseudomonadati</taxon>
        <taxon>Bacteroidota</taxon>
        <taxon>Cytophagia</taxon>
        <taxon>Cytophagales</taxon>
        <taxon>Microscillaceae</taxon>
        <taxon>Microscilla</taxon>
    </lineage>
</organism>
<dbReference type="GO" id="GO:0016757">
    <property type="term" value="F:glycosyltransferase activity"/>
    <property type="evidence" value="ECO:0007669"/>
    <property type="project" value="UniProtKB-KW"/>
</dbReference>
<dbReference type="PANTHER" id="PTHR43646:SF2">
    <property type="entry name" value="GLYCOSYLTRANSFERASE 2-LIKE DOMAIN-CONTAINING PROTEIN"/>
    <property type="match status" value="1"/>
</dbReference>
<evidence type="ECO:0000313" key="6">
    <source>
        <dbReference type="EMBL" id="EAY30913.1"/>
    </source>
</evidence>
<sequence>MKTETFREKISFYQQRFSYQPPQIQAPLAPQTQLVVVIPCYDEPDLTGTLESLAACQPPQAPVEVIVVVNQGVNAPEHSIAQNQQTVALANEWIATNHPEWLTVHVITAYDLPKKSAGVGLARKIGMDEALYRLGAIGINGGIVCLDADCRVAPNYLVALEQAFAQGIQSASIYFEHRPDVSETLQEGIVQYELFLRYYVAALRLAGFPYAYHTIGSSMAVRAHIYALSGGMNRRKAGEDFYFLHKIAPLGKYYEINQTTVYPSSRTSHRVPFGTGKAQQKWIDQSQKILFTYAPQTFVDLKAFLESSPQLFEQNEASLKALHEGFPASIQAFFGWEEFVTQVQDIRQKTATIGSFLKRWFHWLDGLKILKYVHFARDHYYPEVAIHEASLQLLSMLGHPSPASTNAKVLLETYRAIDKGHQGMVEFF</sequence>
<dbReference type="SUPFAM" id="SSF53448">
    <property type="entry name" value="Nucleotide-diphospho-sugar transferases"/>
    <property type="match status" value="1"/>
</dbReference>